<name>A0A1X2HKQ7_SYNRA</name>
<dbReference type="Gene3D" id="2.120.10.80">
    <property type="entry name" value="Kelch-type beta propeller"/>
    <property type="match status" value="1"/>
</dbReference>
<dbReference type="InterPro" id="IPR015915">
    <property type="entry name" value="Kelch-typ_b-propeller"/>
</dbReference>
<dbReference type="EMBL" id="MCGN01000002">
    <property type="protein sequence ID" value="ORY99872.1"/>
    <property type="molecule type" value="Genomic_DNA"/>
</dbReference>
<gene>
    <name evidence="1" type="ORF">BCR43DRAFT_484433</name>
</gene>
<dbReference type="AlphaFoldDB" id="A0A1X2HKQ7"/>
<protein>
    <recommendedName>
        <fullName evidence="3">Galactose oxidase</fullName>
    </recommendedName>
</protein>
<reference evidence="1 2" key="1">
    <citation type="submission" date="2016-07" db="EMBL/GenBank/DDBJ databases">
        <title>Pervasive Adenine N6-methylation of Active Genes in Fungi.</title>
        <authorList>
            <consortium name="DOE Joint Genome Institute"/>
            <person name="Mondo S.J."/>
            <person name="Dannebaum R.O."/>
            <person name="Kuo R.C."/>
            <person name="Labutti K."/>
            <person name="Haridas S."/>
            <person name="Kuo A."/>
            <person name="Salamov A."/>
            <person name="Ahrendt S.R."/>
            <person name="Lipzen A."/>
            <person name="Sullivan W."/>
            <person name="Andreopoulos W.B."/>
            <person name="Clum A."/>
            <person name="Lindquist E."/>
            <person name="Daum C."/>
            <person name="Ramamoorthy G.K."/>
            <person name="Gryganskyi A."/>
            <person name="Culley D."/>
            <person name="Magnuson J.K."/>
            <person name="James T.Y."/>
            <person name="O'Malley M.A."/>
            <person name="Stajich J.E."/>
            <person name="Spatafora J.W."/>
            <person name="Visel A."/>
            <person name="Grigoriev I.V."/>
        </authorList>
    </citation>
    <scope>NUCLEOTIDE SEQUENCE [LARGE SCALE GENOMIC DNA]</scope>
    <source>
        <strain evidence="1 2">NRRL 2496</strain>
    </source>
</reference>
<dbReference type="InterPro" id="IPR011043">
    <property type="entry name" value="Gal_Oxase/kelch_b-propeller"/>
</dbReference>
<evidence type="ECO:0000313" key="1">
    <source>
        <dbReference type="EMBL" id="ORY99872.1"/>
    </source>
</evidence>
<evidence type="ECO:0000313" key="2">
    <source>
        <dbReference type="Proteomes" id="UP000242180"/>
    </source>
</evidence>
<dbReference type="Proteomes" id="UP000242180">
    <property type="component" value="Unassembled WGS sequence"/>
</dbReference>
<accession>A0A1X2HKQ7</accession>
<keyword evidence="2" id="KW-1185">Reference proteome</keyword>
<dbReference type="SUPFAM" id="SSF50965">
    <property type="entry name" value="Galactose oxidase, central domain"/>
    <property type="match status" value="1"/>
</dbReference>
<evidence type="ECO:0008006" key="3">
    <source>
        <dbReference type="Google" id="ProtNLM"/>
    </source>
</evidence>
<comment type="caution">
    <text evidence="1">The sequence shown here is derived from an EMBL/GenBank/DDBJ whole genome shotgun (WGS) entry which is preliminary data.</text>
</comment>
<dbReference type="InParanoid" id="A0A1X2HKQ7"/>
<sequence>MWSLDLTSGMDTRCPPWNQLQNNEDLGTEDVQPYTDGVAFRGIQDRTVNVQAGDGGTTAMDNMVTYNVSSQTWEQTPINQNGPLPESRSQMTATVNQTTGFAWFYGGRTAHTSEAHIQENFVSL</sequence>
<dbReference type="OrthoDB" id="10530122at2759"/>
<organism evidence="1 2">
    <name type="scientific">Syncephalastrum racemosum</name>
    <name type="common">Filamentous fungus</name>
    <dbReference type="NCBI Taxonomy" id="13706"/>
    <lineage>
        <taxon>Eukaryota</taxon>
        <taxon>Fungi</taxon>
        <taxon>Fungi incertae sedis</taxon>
        <taxon>Mucoromycota</taxon>
        <taxon>Mucoromycotina</taxon>
        <taxon>Mucoromycetes</taxon>
        <taxon>Mucorales</taxon>
        <taxon>Syncephalastraceae</taxon>
        <taxon>Syncephalastrum</taxon>
    </lineage>
</organism>
<proteinExistence type="predicted"/>
<dbReference type="STRING" id="13706.A0A1X2HKQ7"/>